<evidence type="ECO:0000313" key="10">
    <source>
        <dbReference type="EMBL" id="SPM27891.1"/>
    </source>
</evidence>
<sequence length="123" mass="13487">MNTNTQTKPWVRLCTGALAAGGLAASMLGLASGTAQAAPPPAPLYHHHWCPGEQWDPGWGPNPNWNNCRDWDDNYGGPAGYGAPPPWARPMPPPPPWAPWAQVVWNPQVNDWGYWDGPNWRGL</sequence>
<evidence type="ECO:0000256" key="8">
    <source>
        <dbReference type="ARBA" id="ARBA00093801"/>
    </source>
</evidence>
<dbReference type="STRING" id="1841859.GCA_900157385_01373"/>
<dbReference type="InterPro" id="IPR058759">
    <property type="entry name" value="Pilin_mycobact"/>
</dbReference>
<evidence type="ECO:0000256" key="2">
    <source>
        <dbReference type="ARBA" id="ARBA00018586"/>
    </source>
</evidence>
<keyword evidence="4" id="KW-0130">Cell adhesion</keyword>
<dbReference type="Pfam" id="PF26380">
    <property type="entry name" value="Pilin_Mycobact"/>
    <property type="match status" value="1"/>
</dbReference>
<evidence type="ECO:0000313" key="11">
    <source>
        <dbReference type="Proteomes" id="UP000241595"/>
    </source>
</evidence>
<evidence type="ECO:0000256" key="4">
    <source>
        <dbReference type="ARBA" id="ARBA00022889"/>
    </source>
</evidence>
<feature type="signal peptide" evidence="9">
    <location>
        <begin position="1"/>
        <end position="37"/>
    </location>
</feature>
<dbReference type="Proteomes" id="UP000241595">
    <property type="component" value="Unassembled WGS sequence"/>
</dbReference>
<keyword evidence="3 9" id="KW-0732">Signal</keyword>
<keyword evidence="5" id="KW-0281">Fimbrium</keyword>
<comment type="similarity">
    <text evidence="6">Belongs to the mycobacterial pilin family.</text>
</comment>
<evidence type="ECO:0000256" key="7">
    <source>
        <dbReference type="ARBA" id="ARBA00093787"/>
    </source>
</evidence>
<organism evidence="10 11">
    <name type="scientific">Mycobacterium terramassiliense</name>
    <dbReference type="NCBI Taxonomy" id="1841859"/>
    <lineage>
        <taxon>Bacteria</taxon>
        <taxon>Bacillati</taxon>
        <taxon>Actinomycetota</taxon>
        <taxon>Actinomycetes</taxon>
        <taxon>Mycobacteriales</taxon>
        <taxon>Mycobacteriaceae</taxon>
        <taxon>Mycobacterium</taxon>
    </lineage>
</organism>
<dbReference type="RefSeq" id="WP_077098736.1">
    <property type="nucleotide sequence ID" value="NZ_LT717699.1"/>
</dbReference>
<evidence type="ECO:0000256" key="1">
    <source>
        <dbReference type="ARBA" id="ARBA00004561"/>
    </source>
</evidence>
<gene>
    <name evidence="10" type="ORF">MTAB308_1376</name>
</gene>
<comment type="subcellular location">
    <subcellularLocation>
        <location evidence="1">Fimbrium</location>
    </subcellularLocation>
</comment>
<dbReference type="AlphaFoldDB" id="A0A2U3N8N3"/>
<protein>
    <recommendedName>
        <fullName evidence="2">Pilin</fullName>
    </recommendedName>
    <alternativeName>
        <fullName evidence="8">Pili structural subunit</fullName>
    </alternativeName>
</protein>
<reference evidence="10 11" key="1">
    <citation type="submission" date="2017-01" db="EMBL/GenBank/DDBJ databases">
        <authorList>
            <consortium name="Urmite Genomes"/>
        </authorList>
    </citation>
    <scope>NUCLEOTIDE SEQUENCE [LARGE SCALE GENOMIC DNA]</scope>
    <source>
        <strain evidence="10 11">AB308</strain>
    </source>
</reference>
<name>A0A2U3N8N3_9MYCO</name>
<comment type="subunit">
    <text evidence="7">Forms a homomer composed of subunits assembled in a large structure.</text>
</comment>
<dbReference type="EMBL" id="FTRV01000010">
    <property type="protein sequence ID" value="SPM27891.1"/>
    <property type="molecule type" value="Genomic_DNA"/>
</dbReference>
<feature type="chain" id="PRO_5015551703" description="Pilin" evidence="9">
    <location>
        <begin position="38"/>
        <end position="123"/>
    </location>
</feature>
<keyword evidence="11" id="KW-1185">Reference proteome</keyword>
<accession>A0A2U3N8N3</accession>
<proteinExistence type="inferred from homology"/>
<evidence type="ECO:0000256" key="3">
    <source>
        <dbReference type="ARBA" id="ARBA00022729"/>
    </source>
</evidence>
<evidence type="ECO:0000256" key="5">
    <source>
        <dbReference type="ARBA" id="ARBA00023263"/>
    </source>
</evidence>
<evidence type="ECO:0000256" key="6">
    <source>
        <dbReference type="ARBA" id="ARBA00093784"/>
    </source>
</evidence>
<evidence type="ECO:0000256" key="9">
    <source>
        <dbReference type="SAM" id="SignalP"/>
    </source>
</evidence>